<reference evidence="1 2" key="1">
    <citation type="submission" date="2022-11" db="EMBL/GenBank/DDBJ databases">
        <title>Genome Sequencing of Nocardia sp. ON39_IFM12276 and assembly.</title>
        <authorList>
            <person name="Shimojima M."/>
            <person name="Toyokawa M."/>
            <person name="Uesaka K."/>
        </authorList>
    </citation>
    <scope>NUCLEOTIDE SEQUENCE [LARGE SCALE GENOMIC DNA]</scope>
    <source>
        <strain evidence="1 2">IFM 12276</strain>
    </source>
</reference>
<sequence>MSAAGAESFDLATPHGRCAFYKLVCQLPAEVEPEALGRIVVRAGSMVWGVSVPEPLGHAVAERLRSGGNSLGPIISHPSSRTWTFLVRPDLPDDPHTFAGLFRDRVKVIRDGALIALPSPADSTNGYRAWMEAPRDTYRPSGRVVVDAVRACLLARAVRAGR</sequence>
<proteinExistence type="predicted"/>
<dbReference type="Proteomes" id="UP001317870">
    <property type="component" value="Chromosome"/>
</dbReference>
<evidence type="ECO:0000313" key="1">
    <source>
        <dbReference type="EMBL" id="BDU02916.1"/>
    </source>
</evidence>
<keyword evidence="2" id="KW-1185">Reference proteome</keyword>
<organism evidence="1 2">
    <name type="scientific">Nocardia sputorum</name>
    <dbReference type="NCBI Taxonomy" id="2984338"/>
    <lineage>
        <taxon>Bacteria</taxon>
        <taxon>Bacillati</taxon>
        <taxon>Actinomycetota</taxon>
        <taxon>Actinomycetes</taxon>
        <taxon>Mycobacteriales</taxon>
        <taxon>Nocardiaceae</taxon>
        <taxon>Nocardia</taxon>
    </lineage>
</organism>
<evidence type="ECO:0000313" key="2">
    <source>
        <dbReference type="Proteomes" id="UP001317870"/>
    </source>
</evidence>
<accession>A0ABN6UFE8</accession>
<evidence type="ECO:0008006" key="3">
    <source>
        <dbReference type="Google" id="ProtNLM"/>
    </source>
</evidence>
<gene>
    <name evidence="1" type="ORF">IFM12276_59440</name>
</gene>
<dbReference type="RefSeq" id="WP_281876038.1">
    <property type="nucleotide sequence ID" value="NZ_AP026976.1"/>
</dbReference>
<protein>
    <recommendedName>
        <fullName evidence="3">DNA-directed RNA polymerase subunit beta</fullName>
    </recommendedName>
</protein>
<dbReference type="EMBL" id="AP026978">
    <property type="protein sequence ID" value="BDU02916.1"/>
    <property type="molecule type" value="Genomic_DNA"/>
</dbReference>
<name>A0ABN6UFE8_9NOCA</name>